<dbReference type="InterPro" id="IPR006047">
    <property type="entry name" value="GH13_cat_dom"/>
</dbReference>
<dbReference type="Gene3D" id="2.60.40.1180">
    <property type="entry name" value="Golgi alpha-mannosidase II"/>
    <property type="match status" value="1"/>
</dbReference>
<dbReference type="Pfam" id="PF21702">
    <property type="entry name" value="GLGE_C"/>
    <property type="match status" value="1"/>
</dbReference>
<dbReference type="PANTHER" id="PTHR47786">
    <property type="entry name" value="ALPHA-1,4-GLUCAN:MALTOSE-1-PHOSPHATE MALTOSYLTRANSFERASE"/>
    <property type="match status" value="1"/>
</dbReference>
<dbReference type="SUPFAM" id="SSF51011">
    <property type="entry name" value="Glycosyl hydrolase domain"/>
    <property type="match status" value="1"/>
</dbReference>
<dbReference type="CDD" id="cd11344">
    <property type="entry name" value="AmyAc_GlgE_like"/>
    <property type="match status" value="1"/>
</dbReference>
<feature type="site" description="Transition state stabilizer" evidence="6">
    <location>
        <position position="465"/>
    </location>
</feature>
<dbReference type="InterPro" id="IPR021828">
    <property type="entry name" value="GlgE_dom_N/S"/>
</dbReference>
<protein>
    <recommendedName>
        <fullName evidence="6">Alpha-1,4-glucan:maltose-1-phosphate maltosyltransferase</fullName>
        <shortName evidence="6">GMPMT</shortName>
        <ecNumber evidence="6">2.4.99.16</ecNumber>
    </recommendedName>
    <alternativeName>
        <fullName evidence="6">(1-&gt;4)-alpha-D-glucan:maltose-1-phosphate alpha-D-maltosyltransferase</fullName>
    </alternativeName>
</protein>
<proteinExistence type="inferred from homology"/>
<feature type="binding site" evidence="6">
    <location>
        <position position="307"/>
    </location>
    <ligand>
        <name>alpha-maltose 1-phosphate</name>
        <dbReference type="ChEBI" id="CHEBI:63576"/>
    </ligand>
</feature>
<dbReference type="InterPro" id="IPR017853">
    <property type="entry name" value="GH"/>
</dbReference>
<keyword evidence="10" id="KW-1185">Reference proteome</keyword>
<dbReference type="InterPro" id="IPR026585">
    <property type="entry name" value="GlgE"/>
</dbReference>
<dbReference type="Proteomes" id="UP000830835">
    <property type="component" value="Unassembled WGS sequence"/>
</dbReference>
<comment type="caution">
    <text evidence="9">The sequence shown here is derived from an EMBL/GenBank/DDBJ whole genome shotgun (WGS) entry which is preliminary data.</text>
</comment>
<evidence type="ECO:0000256" key="1">
    <source>
        <dbReference type="ARBA" id="ARBA00011738"/>
    </source>
</evidence>
<evidence type="ECO:0000313" key="10">
    <source>
        <dbReference type="Proteomes" id="UP000830835"/>
    </source>
</evidence>
<comment type="catalytic activity">
    <reaction evidence="5 6">
        <text>alpha-maltose 1-phosphate + [(1-&gt;4)-alpha-D-glucosyl](n) = [(1-&gt;4)-alpha-D-glucosyl](n+2) + phosphate</text>
        <dbReference type="Rhea" id="RHEA:42692"/>
        <dbReference type="Rhea" id="RHEA-COMP:9584"/>
        <dbReference type="Rhea" id="RHEA-COMP:10183"/>
        <dbReference type="ChEBI" id="CHEBI:15444"/>
        <dbReference type="ChEBI" id="CHEBI:43474"/>
        <dbReference type="ChEBI" id="CHEBI:63576"/>
        <dbReference type="EC" id="2.4.99.16"/>
    </reaction>
</comment>
<gene>
    <name evidence="6" type="primary">glgE</name>
    <name evidence="9" type="ORF">JX360_15825</name>
</gene>
<dbReference type="EMBL" id="JAFIRA010000059">
    <property type="protein sequence ID" value="MCJ2544355.1"/>
    <property type="molecule type" value="Genomic_DNA"/>
</dbReference>
<organism evidence="9 10">
    <name type="scientific">Thermostichus vulcanus str. 'Rupite'</name>
    <dbReference type="NCBI Taxonomy" id="2813851"/>
    <lineage>
        <taxon>Bacteria</taxon>
        <taxon>Bacillati</taxon>
        <taxon>Cyanobacteriota</taxon>
        <taxon>Cyanophyceae</taxon>
        <taxon>Thermostichales</taxon>
        <taxon>Thermostichaceae</taxon>
        <taxon>Thermostichus</taxon>
    </lineage>
</organism>
<reference evidence="9" key="1">
    <citation type="submission" date="2021-02" db="EMBL/GenBank/DDBJ databases">
        <title>The CRISPR/cas machinery reduction and long-range gene transfer in the hot spring cyanobacterium Synechococcus.</title>
        <authorList>
            <person name="Dvorak P."/>
            <person name="Jahodarova E."/>
            <person name="Hasler P."/>
            <person name="Poulickova A."/>
        </authorList>
    </citation>
    <scope>NUCLEOTIDE SEQUENCE</scope>
    <source>
        <strain evidence="9">Rupite</strain>
    </source>
</reference>
<feature type="active site" description="Proton donor" evidence="6">
    <location>
        <position position="407"/>
    </location>
</feature>
<dbReference type="SMART" id="SM00642">
    <property type="entry name" value="Aamy"/>
    <property type="match status" value="1"/>
</dbReference>
<sequence length="648" mass="74958">MWPAEGRQRAIIESVTPEIDGGRYAIKRTVGEYVVVEADIFGDGHDQLSAVLCFREAGTERWQEVFMEPIGNDRWRGQFQLSRMGQAHYTIQAWVDHFKTWQQDLHKRVEAGQDVSVELLIGAELIERAAQLQRGDIHDKLRSYAHRLREAQDAAIETALSPNLGELMRVYGERPFVSTYPERRVWVDPIKARFSAWYELFPRSCGPDEHTHGTFRDVIARLPMIAEMGFDILYLPPIHPIGRAFRKGKNNSMTPEPGDPGSPWAIGGPEGGHKAIHPQLGSLADFHELVAEAKKLNIDIALDIAFQCSPDHPYVKEHPEWFKKRPDGSIQYAENPPKKYQDIYPINFETEDWQALWEELKSVIQYWIDQGVSIFRVDNPHTKAFGFWEWCIAEIKAQHPETIFLAEAFTRPKLMKSLAKLGFTQSYTYFTWRNDKWGLTEYFTELTQTPMREYYRPNPWPNTPDILHEFLQTGGRPAFMVRFILATTLGASYGIYGPAFELCEGRPVRKGSEEYLDSEKYQIRHWDLDTPDNLRPLIATVNHIRRQNPALQSDWSLVFHPTDNDALICYSKRTFEGSNRILIAVNLDPFHIQSGWVNLNLAALDLEHWQTFKLTDLLDGRHYSWQGSSNYIKLDPWTMPAHIFRLES</sequence>
<dbReference type="Pfam" id="PF11896">
    <property type="entry name" value="GlgE_dom_N_S"/>
    <property type="match status" value="1"/>
</dbReference>
<evidence type="ECO:0000256" key="5">
    <source>
        <dbReference type="ARBA" id="ARBA00048735"/>
    </source>
</evidence>
<name>A0ABT0CF08_THEVL</name>
<evidence type="ECO:0000256" key="4">
    <source>
        <dbReference type="ARBA" id="ARBA00023277"/>
    </source>
</evidence>
<feature type="active site" description="Nucleophile" evidence="6">
    <location>
        <position position="378"/>
    </location>
</feature>
<dbReference type="HAMAP" id="MF_02124">
    <property type="entry name" value="GlgE"/>
    <property type="match status" value="1"/>
</dbReference>
<keyword evidence="2 6" id="KW-0328">Glycosyltransferase</keyword>
<evidence type="ECO:0000259" key="8">
    <source>
        <dbReference type="SMART" id="SM00642"/>
    </source>
</evidence>
<comment type="similarity">
    <text evidence="6">Belongs to the glycosyl hydrolase 13 family. GlgE subfamily.</text>
</comment>
<dbReference type="InterPro" id="IPR013783">
    <property type="entry name" value="Ig-like_fold"/>
</dbReference>
<comment type="function">
    <text evidence="6">Maltosyltransferase that uses maltose 1-phosphate (M1P) as the sugar donor to elongate linear or branched alpha-(1-&gt;4)-glucans. Is involved in a branched alpha-glucan biosynthetic pathway from trehalose, together with TreS, Mak and GlgB.</text>
</comment>
<feature type="region of interest" description="Disordered" evidence="7">
    <location>
        <begin position="249"/>
        <end position="271"/>
    </location>
</feature>
<feature type="binding site" evidence="6">
    <location>
        <position position="379"/>
    </location>
    <ligand>
        <name>alpha-maltose 1-phosphate</name>
        <dbReference type="ChEBI" id="CHEBI:63576"/>
    </ligand>
</feature>
<dbReference type="EC" id="2.4.99.16" evidence="6"/>
<evidence type="ECO:0000256" key="6">
    <source>
        <dbReference type="HAMAP-Rule" id="MF_02124"/>
    </source>
</evidence>
<accession>A0ABT0CF08</accession>
<keyword evidence="3 6" id="KW-0808">Transferase</keyword>
<evidence type="ECO:0000256" key="7">
    <source>
        <dbReference type="SAM" id="MobiDB-lite"/>
    </source>
</evidence>
<evidence type="ECO:0000313" key="9">
    <source>
        <dbReference type="EMBL" id="MCJ2544355.1"/>
    </source>
</evidence>
<comment type="subunit">
    <text evidence="1 6">Homodimer.</text>
</comment>
<evidence type="ECO:0000256" key="3">
    <source>
        <dbReference type="ARBA" id="ARBA00022679"/>
    </source>
</evidence>
<dbReference type="InterPro" id="IPR013780">
    <property type="entry name" value="Glyco_hydro_b"/>
</dbReference>
<feature type="binding site" evidence="6">
    <location>
        <position position="342"/>
    </location>
    <ligand>
        <name>alpha-maltose 1-phosphate</name>
        <dbReference type="ChEBI" id="CHEBI:63576"/>
    </ligand>
</feature>
<evidence type="ECO:0000256" key="2">
    <source>
        <dbReference type="ARBA" id="ARBA00022676"/>
    </source>
</evidence>
<dbReference type="SUPFAM" id="SSF51445">
    <property type="entry name" value="(Trans)glycosidases"/>
    <property type="match status" value="1"/>
</dbReference>
<feature type="binding site" evidence="6">
    <location>
        <position position="247"/>
    </location>
    <ligand>
        <name>alpha-maltose 1-phosphate</name>
        <dbReference type="ChEBI" id="CHEBI:63576"/>
    </ligand>
</feature>
<dbReference type="Gene3D" id="3.20.20.80">
    <property type="entry name" value="Glycosidases"/>
    <property type="match status" value="1"/>
</dbReference>
<keyword evidence="4 6" id="KW-0119">Carbohydrate metabolism</keyword>
<dbReference type="Gene3D" id="1.20.58.80">
    <property type="entry name" value="Phosphotransferase system, lactose/cellobiose-type IIA subunit"/>
    <property type="match status" value="1"/>
</dbReference>
<dbReference type="PANTHER" id="PTHR47786:SF2">
    <property type="entry name" value="GLYCOSYL HYDROLASE FAMILY 13 CATALYTIC DOMAIN-CONTAINING PROTEIN"/>
    <property type="match status" value="1"/>
</dbReference>
<dbReference type="InterPro" id="IPR049171">
    <property type="entry name" value="GLGE_C"/>
</dbReference>
<feature type="domain" description="Glycosyl hydrolase family 13 catalytic" evidence="8">
    <location>
        <begin position="195"/>
        <end position="591"/>
    </location>
</feature>
<feature type="binding site" evidence="6">
    <location>
        <begin position="520"/>
        <end position="521"/>
    </location>
    <ligand>
        <name>alpha-maltose 1-phosphate</name>
        <dbReference type="ChEBI" id="CHEBI:63576"/>
    </ligand>
</feature>
<dbReference type="Gene3D" id="2.60.40.10">
    <property type="entry name" value="Immunoglobulins"/>
    <property type="match status" value="1"/>
</dbReference>